<organism evidence="1">
    <name type="scientific">Streptomyces sp. Y1</name>
    <dbReference type="NCBI Taxonomy" id="3238634"/>
    <lineage>
        <taxon>Bacteria</taxon>
        <taxon>Bacillati</taxon>
        <taxon>Actinomycetota</taxon>
        <taxon>Actinomycetes</taxon>
        <taxon>Kitasatosporales</taxon>
        <taxon>Streptomycetaceae</taxon>
        <taxon>Streptomyces</taxon>
    </lineage>
</organism>
<accession>A0AB39TQT4</accession>
<evidence type="ECO:0000313" key="1">
    <source>
        <dbReference type="EMBL" id="XDQ81549.1"/>
    </source>
</evidence>
<dbReference type="AlphaFoldDB" id="A0AB39TQT4"/>
<dbReference type="RefSeq" id="WP_045710828.1">
    <property type="nucleotide sequence ID" value="NZ_CP163445.1"/>
</dbReference>
<protein>
    <submittedName>
        <fullName evidence="1">Uncharacterized protein</fullName>
    </submittedName>
</protein>
<reference evidence="1" key="1">
    <citation type="submission" date="2024-07" db="EMBL/GenBank/DDBJ databases">
        <authorList>
            <person name="Yu S.T."/>
        </authorList>
    </citation>
    <scope>NUCLEOTIDE SEQUENCE</scope>
    <source>
        <strain evidence="1">Y1</strain>
    </source>
</reference>
<name>A0AB39TQT4_9ACTN</name>
<proteinExistence type="predicted"/>
<dbReference type="EMBL" id="CP163445">
    <property type="protein sequence ID" value="XDQ81549.1"/>
    <property type="molecule type" value="Genomic_DNA"/>
</dbReference>
<gene>
    <name evidence="1" type="ORF">AB2U05_25295</name>
</gene>
<sequence>MALRFTGIDPDSPNGGSPTVWLDDETAEIVIQGWLPGSDMLRTISETEWVAGHPIGVPSHEGVVRVPLRMIPILRKVCDDAERAGLWRTAEGY</sequence>